<organism evidence="2 3">
    <name type="scientific">Planctomyces bekefii</name>
    <dbReference type="NCBI Taxonomy" id="1653850"/>
    <lineage>
        <taxon>Bacteria</taxon>
        <taxon>Pseudomonadati</taxon>
        <taxon>Planctomycetota</taxon>
        <taxon>Planctomycetia</taxon>
        <taxon>Planctomycetales</taxon>
        <taxon>Planctomycetaceae</taxon>
        <taxon>Planctomyces</taxon>
    </lineage>
</organism>
<evidence type="ECO:0000259" key="1">
    <source>
        <dbReference type="Pfam" id="PF07596"/>
    </source>
</evidence>
<accession>A0A5C6MHD6</accession>
<dbReference type="InterPro" id="IPR011453">
    <property type="entry name" value="DUF1559"/>
</dbReference>
<dbReference type="Proteomes" id="UP000321083">
    <property type="component" value="Unassembled WGS sequence"/>
</dbReference>
<gene>
    <name evidence="2" type="ORF">E3A20_02240</name>
</gene>
<dbReference type="PANTHER" id="PTHR30093">
    <property type="entry name" value="GENERAL SECRETION PATHWAY PROTEIN G"/>
    <property type="match status" value="1"/>
</dbReference>
<keyword evidence="3" id="KW-1185">Reference proteome</keyword>
<dbReference type="EMBL" id="SRHE01000021">
    <property type="protein sequence ID" value="TWW12292.1"/>
    <property type="molecule type" value="Genomic_DNA"/>
</dbReference>
<reference evidence="2 3" key="1">
    <citation type="submission" date="2019-08" db="EMBL/GenBank/DDBJ databases">
        <title>100 year-old enigma solved: identification of Planctomyces bekefii, the type genus and species of the phylum Planctomycetes.</title>
        <authorList>
            <person name="Svetlana D.N."/>
            <person name="Overmann J."/>
        </authorList>
    </citation>
    <scope>NUCLEOTIDE SEQUENCE [LARGE SCALE GENOMIC DNA]</scope>
    <source>
        <strain evidence="2">Phe10_nw2017</strain>
    </source>
</reference>
<feature type="domain" description="DUF1559" evidence="1">
    <location>
        <begin position="11"/>
        <end position="231"/>
    </location>
</feature>
<comment type="caution">
    <text evidence="2">The sequence shown here is derived from an EMBL/GenBank/DDBJ whole genome shotgun (WGS) entry which is preliminary data.</text>
</comment>
<name>A0A5C6MHD6_9PLAN</name>
<dbReference type="Pfam" id="PF07596">
    <property type="entry name" value="SBP_bac_10"/>
    <property type="match status" value="1"/>
</dbReference>
<protein>
    <recommendedName>
        <fullName evidence="1">DUF1559 domain-containing protein</fullName>
    </recommendedName>
</protein>
<sequence length="249" mass="27135">MGDCCSTPSLINWAISILPYLEQTNLQQQYNFNLPNETPANVAVLKSKLPVYNCPSDINAGALLVPDSGPHNNQTWAASSYRGMGGVGWSAGDSYAYRRQWDSSDVLHPNALDRLRGMFYWCGRGGNGVGKFGPVNFRDITDGTSNTLAVGEYTTKSRPRRTSFWGYTYTSFVLSCATPESRTLIADYDLCQAQGDSNPCKRAWGSFHAGGTLTFLLADGSCRSISPNIDMRVYTGTSTIGGTEIIGEF</sequence>
<evidence type="ECO:0000313" key="2">
    <source>
        <dbReference type="EMBL" id="TWW12292.1"/>
    </source>
</evidence>
<dbReference type="AlphaFoldDB" id="A0A5C6MHD6"/>
<proteinExistence type="predicted"/>
<evidence type="ECO:0000313" key="3">
    <source>
        <dbReference type="Proteomes" id="UP000321083"/>
    </source>
</evidence>
<reference evidence="2 3" key="2">
    <citation type="submission" date="2019-08" db="EMBL/GenBank/DDBJ databases">
        <authorList>
            <person name="Henke P."/>
        </authorList>
    </citation>
    <scope>NUCLEOTIDE SEQUENCE [LARGE SCALE GENOMIC DNA]</scope>
    <source>
        <strain evidence="2">Phe10_nw2017</strain>
    </source>
</reference>